<sequence>MNVQMEAIIVFSPSDWNDSSMDGTSYAVHDLKACLEGLARHLFAVGELSSAKNPVQRHQPEHLIPICARNSQMSRDMSYCTL</sequence>
<accession>A0AAD8KNW9</accession>
<gene>
    <name evidence="1" type="ORF">QVD17_15229</name>
</gene>
<dbReference type="Proteomes" id="UP001229421">
    <property type="component" value="Unassembled WGS sequence"/>
</dbReference>
<evidence type="ECO:0000313" key="2">
    <source>
        <dbReference type="Proteomes" id="UP001229421"/>
    </source>
</evidence>
<organism evidence="1 2">
    <name type="scientific">Tagetes erecta</name>
    <name type="common">African marigold</name>
    <dbReference type="NCBI Taxonomy" id="13708"/>
    <lineage>
        <taxon>Eukaryota</taxon>
        <taxon>Viridiplantae</taxon>
        <taxon>Streptophyta</taxon>
        <taxon>Embryophyta</taxon>
        <taxon>Tracheophyta</taxon>
        <taxon>Spermatophyta</taxon>
        <taxon>Magnoliopsida</taxon>
        <taxon>eudicotyledons</taxon>
        <taxon>Gunneridae</taxon>
        <taxon>Pentapetalae</taxon>
        <taxon>asterids</taxon>
        <taxon>campanulids</taxon>
        <taxon>Asterales</taxon>
        <taxon>Asteraceae</taxon>
        <taxon>Asteroideae</taxon>
        <taxon>Heliantheae alliance</taxon>
        <taxon>Tageteae</taxon>
        <taxon>Tagetes</taxon>
    </lineage>
</organism>
<proteinExistence type="predicted"/>
<protein>
    <submittedName>
        <fullName evidence="1">Uncharacterized protein</fullName>
    </submittedName>
</protein>
<name>A0AAD8KNW9_TARER</name>
<dbReference type="AlphaFoldDB" id="A0AAD8KNW9"/>
<comment type="caution">
    <text evidence="1">The sequence shown here is derived from an EMBL/GenBank/DDBJ whole genome shotgun (WGS) entry which is preliminary data.</text>
</comment>
<evidence type="ECO:0000313" key="1">
    <source>
        <dbReference type="EMBL" id="KAK1426554.1"/>
    </source>
</evidence>
<keyword evidence="2" id="KW-1185">Reference proteome</keyword>
<dbReference type="EMBL" id="JAUHHV010000004">
    <property type="protein sequence ID" value="KAK1426554.1"/>
    <property type="molecule type" value="Genomic_DNA"/>
</dbReference>
<reference evidence="1" key="1">
    <citation type="journal article" date="2023" name="bioRxiv">
        <title>Improved chromosome-level genome assembly for marigold (Tagetes erecta).</title>
        <authorList>
            <person name="Jiang F."/>
            <person name="Yuan L."/>
            <person name="Wang S."/>
            <person name="Wang H."/>
            <person name="Xu D."/>
            <person name="Wang A."/>
            <person name="Fan W."/>
        </authorList>
    </citation>
    <scope>NUCLEOTIDE SEQUENCE</scope>
    <source>
        <strain evidence="1">WSJ</strain>
        <tissue evidence="1">Leaf</tissue>
    </source>
</reference>